<feature type="domain" description="Hepatitis TT virus Orf2/Gyrovirus Vp2 N-terminal" evidence="2">
    <location>
        <begin position="6"/>
        <end position="39"/>
    </location>
</feature>
<reference evidence="3" key="1">
    <citation type="submission" date="2020-06" db="EMBL/GenBank/DDBJ databases">
        <title>A dish full of viruses: viral metagenomics in chicken, pork and beef from Brazil.</title>
        <authorList>
            <person name="Cibulski S.P."/>
            <person name="Mayer F.Q."/>
            <person name="Roehe P.M."/>
        </authorList>
    </citation>
    <scope>NUCLEOTIDE SEQUENCE</scope>
    <source>
        <strain evidence="3">TTSuV 1a pork 199</strain>
    </source>
</reference>
<dbReference type="EMBL" id="MT671998">
    <property type="protein sequence ID" value="QNJ57259.1"/>
    <property type="molecule type" value="Genomic_DNA"/>
</dbReference>
<proteinExistence type="predicted"/>
<dbReference type="SMR" id="A0A7G8LJ37"/>
<accession>A0A7G8LJ37</accession>
<dbReference type="Pfam" id="PF02957">
    <property type="entry name" value="TT_ORF2-like"/>
    <property type="match status" value="1"/>
</dbReference>
<evidence type="ECO:0000256" key="1">
    <source>
        <dbReference type="SAM" id="MobiDB-lite"/>
    </source>
</evidence>
<dbReference type="InterPro" id="IPR004118">
    <property type="entry name" value="HEV_TT_vir_Orf2/Gyrovir_Vp2_N"/>
</dbReference>
<feature type="region of interest" description="Disordered" evidence="1">
    <location>
        <begin position="235"/>
        <end position="265"/>
    </location>
</feature>
<name>A0A7G8LJ37_9VIRU</name>
<feature type="compositionally biased region" description="Basic and acidic residues" evidence="1">
    <location>
        <begin position="167"/>
        <end position="178"/>
    </location>
</feature>
<organism evidence="3">
    <name type="scientific">Torque teno sus virus 1a</name>
    <dbReference type="NCBI Taxonomy" id="687386"/>
    <lineage>
        <taxon>Viruses</taxon>
        <taxon>Monodnaviria</taxon>
        <taxon>Shotokuvirae</taxon>
        <taxon>Commensaviricota</taxon>
        <taxon>Cardeaviricetes</taxon>
        <taxon>Sanitavirales</taxon>
        <taxon>Anelloviridae</taxon>
        <taxon>Iotatorquevirus</taxon>
        <taxon>Iotatorquevirus suida1a</taxon>
    </lineage>
</organism>
<feature type="region of interest" description="Disordered" evidence="1">
    <location>
        <begin position="120"/>
        <end position="214"/>
    </location>
</feature>
<feature type="compositionally biased region" description="Polar residues" evidence="1">
    <location>
        <begin position="188"/>
        <end position="211"/>
    </location>
</feature>
<sequence length="265" mass="29441">MREKDYWEEAWLTSCTSIHDHHCNCGSWRDHLWTLCALDDADLAAAAAITEREGADGEEDIGFVDGDPGDAGGSAACTSLPRGSRIPALVTQPILSVWSEQLHTPNTPDRAESRRKLELKVSPLPLSEPSVQLHPRPTRKARSSRTRRERKPRKERVRPTSRVPKALVREMDRLRMKQLEGLPESDSENYFSSDSLTDPWTTSDSDFQSSPDPLKNKRAKRLKFYSVSAISLGGSGGACPPRKLGYRTNSLPSETRGRVSAGHPV</sequence>
<evidence type="ECO:0000259" key="2">
    <source>
        <dbReference type="Pfam" id="PF02957"/>
    </source>
</evidence>
<protein>
    <submittedName>
        <fullName evidence="3">VP3</fullName>
    </submittedName>
</protein>
<evidence type="ECO:0000313" key="3">
    <source>
        <dbReference type="EMBL" id="QNJ57259.1"/>
    </source>
</evidence>
<feature type="compositionally biased region" description="Basic residues" evidence="1">
    <location>
        <begin position="136"/>
        <end position="156"/>
    </location>
</feature>